<keyword evidence="9" id="KW-0995">Kinetochore</keyword>
<reference evidence="14 15" key="1">
    <citation type="submission" date="2024-08" db="EMBL/GenBank/DDBJ databases">
        <title>The draft genome of Apodemus speciosus.</title>
        <authorList>
            <person name="Nabeshima K."/>
            <person name="Suzuki S."/>
            <person name="Onuma M."/>
        </authorList>
    </citation>
    <scope>NUCLEOTIDE SEQUENCE [LARGE SCALE GENOMIC DNA]</scope>
    <source>
        <strain evidence="14">IB14-021</strain>
    </source>
</reference>
<keyword evidence="10" id="KW-0206">Cytoskeleton</keyword>
<dbReference type="EMBL" id="BAAFST010000014">
    <property type="protein sequence ID" value="GAB1298952.1"/>
    <property type="molecule type" value="Genomic_DNA"/>
</dbReference>
<dbReference type="PANTHER" id="PTHR48118">
    <property type="entry name" value="SPINDLE AND KINETOCHORE-ASSOCIATED PROTEIN 3"/>
    <property type="match status" value="1"/>
</dbReference>
<keyword evidence="12" id="KW-0137">Centromere</keyword>
<comment type="caution">
    <text evidence="14">The sequence shown here is derived from an EMBL/GenBank/DDBJ whole genome shotgun (WGS) entry which is preliminary data.</text>
</comment>
<evidence type="ECO:0000256" key="5">
    <source>
        <dbReference type="ARBA" id="ARBA00022490"/>
    </source>
</evidence>
<evidence type="ECO:0000256" key="6">
    <source>
        <dbReference type="ARBA" id="ARBA00022618"/>
    </source>
</evidence>
<name>A0ABQ0FI77_APOSI</name>
<gene>
    <name evidence="14" type="ORF">APTSU1_001418800</name>
</gene>
<evidence type="ECO:0000256" key="12">
    <source>
        <dbReference type="ARBA" id="ARBA00023328"/>
    </source>
</evidence>
<evidence type="ECO:0000256" key="1">
    <source>
        <dbReference type="ARBA" id="ARBA00004186"/>
    </source>
</evidence>
<proteinExistence type="inferred from homology"/>
<evidence type="ECO:0000256" key="8">
    <source>
        <dbReference type="ARBA" id="ARBA00022776"/>
    </source>
</evidence>
<keyword evidence="15" id="KW-1185">Reference proteome</keyword>
<evidence type="ECO:0000256" key="10">
    <source>
        <dbReference type="ARBA" id="ARBA00023212"/>
    </source>
</evidence>
<keyword evidence="4" id="KW-0158">Chromosome</keyword>
<dbReference type="PANTHER" id="PTHR48118:SF1">
    <property type="entry name" value="SPINDLE AND KINETOCHORE-ASSOCIATED PROTEIN 3"/>
    <property type="match status" value="1"/>
</dbReference>
<dbReference type="Proteomes" id="UP001623349">
    <property type="component" value="Unassembled WGS sequence"/>
</dbReference>
<sequence length="368" mass="39691">MNPIQSFHCKLRGLATKLDGETARLLRALDGEDSEDNDSASEHRESASTPELAVCKDIQELGVKDAQSDPCVLSSSVSEELLRSPQLSDFGLQRYMVSQVPANPPQTDVSLKEECVSETPPAKEPSVQVPKTPRCALKMDDFECVTPKLEHFGISEYTVCLNEDYTMGLKNMKNIKSSPLSGASGEVIGTGPVTSDNSFAIPGPVIPQLEKNDAEYINSPLPPKFCTSGLRIPSAMDNTDLVSIDYPLSKPNSSSIDLEVKDCAPLILNSDECYQDIADSPSPTITSCEDFTTPSPPKVTAIPENILQMLKHNSNLACSVDAKAPSLRKGFLSRKGPSARGAADKENWAVNRNSTVDTSSTAVGQNRK</sequence>
<evidence type="ECO:0000256" key="9">
    <source>
        <dbReference type="ARBA" id="ARBA00022838"/>
    </source>
</evidence>
<keyword evidence="7" id="KW-0493">Microtubule</keyword>
<keyword evidence="6" id="KW-0132">Cell division</keyword>
<evidence type="ECO:0000313" key="15">
    <source>
        <dbReference type="Proteomes" id="UP001623349"/>
    </source>
</evidence>
<keyword evidence="5" id="KW-0963">Cytoplasm</keyword>
<dbReference type="InterPro" id="IPR033341">
    <property type="entry name" value="SKA3"/>
</dbReference>
<feature type="region of interest" description="Disordered" evidence="13">
    <location>
        <begin position="28"/>
        <end position="51"/>
    </location>
</feature>
<organism evidence="14 15">
    <name type="scientific">Apodemus speciosus</name>
    <name type="common">Large Japanese field mouse</name>
    <dbReference type="NCBI Taxonomy" id="105296"/>
    <lineage>
        <taxon>Eukaryota</taxon>
        <taxon>Metazoa</taxon>
        <taxon>Chordata</taxon>
        <taxon>Craniata</taxon>
        <taxon>Vertebrata</taxon>
        <taxon>Euteleostomi</taxon>
        <taxon>Mammalia</taxon>
        <taxon>Eutheria</taxon>
        <taxon>Euarchontoglires</taxon>
        <taxon>Glires</taxon>
        <taxon>Rodentia</taxon>
        <taxon>Myomorpha</taxon>
        <taxon>Muroidea</taxon>
        <taxon>Muridae</taxon>
        <taxon>Murinae</taxon>
        <taxon>Apodemus</taxon>
    </lineage>
</organism>
<evidence type="ECO:0000256" key="3">
    <source>
        <dbReference type="ARBA" id="ARBA00007716"/>
    </source>
</evidence>
<comment type="similarity">
    <text evidence="3">Belongs to the SKA3 family.</text>
</comment>
<evidence type="ECO:0000256" key="7">
    <source>
        <dbReference type="ARBA" id="ARBA00022701"/>
    </source>
</evidence>
<evidence type="ECO:0000313" key="14">
    <source>
        <dbReference type="EMBL" id="GAB1298952.1"/>
    </source>
</evidence>
<feature type="region of interest" description="Disordered" evidence="13">
    <location>
        <begin position="330"/>
        <end position="368"/>
    </location>
</feature>
<keyword evidence="11" id="KW-0131">Cell cycle</keyword>
<evidence type="ECO:0000256" key="4">
    <source>
        <dbReference type="ARBA" id="ARBA00022454"/>
    </source>
</evidence>
<protein>
    <submittedName>
        <fullName evidence="14">Spindle and kinetochore-associated protein 3</fullName>
    </submittedName>
</protein>
<evidence type="ECO:0000256" key="11">
    <source>
        <dbReference type="ARBA" id="ARBA00023306"/>
    </source>
</evidence>
<evidence type="ECO:0000256" key="13">
    <source>
        <dbReference type="SAM" id="MobiDB-lite"/>
    </source>
</evidence>
<evidence type="ECO:0000256" key="2">
    <source>
        <dbReference type="ARBA" id="ARBA00004629"/>
    </source>
</evidence>
<feature type="compositionally biased region" description="Polar residues" evidence="13">
    <location>
        <begin position="350"/>
        <end position="368"/>
    </location>
</feature>
<keyword evidence="8" id="KW-0498">Mitosis</keyword>
<comment type="subcellular location">
    <subcellularLocation>
        <location evidence="2">Chromosome</location>
        <location evidence="2">Centromere</location>
        <location evidence="2">Kinetochore</location>
    </subcellularLocation>
    <subcellularLocation>
        <location evidence="1">Cytoplasm</location>
        <location evidence="1">Cytoskeleton</location>
        <location evidence="1">Spindle</location>
    </subcellularLocation>
</comment>
<dbReference type="Gene3D" id="6.10.250.1400">
    <property type="match status" value="1"/>
</dbReference>
<accession>A0ABQ0FI77</accession>